<feature type="compositionally biased region" description="Basic and acidic residues" evidence="1">
    <location>
        <begin position="189"/>
        <end position="200"/>
    </location>
</feature>
<dbReference type="OrthoDB" id="5418308at2759"/>
<feature type="transmembrane region" description="Helical" evidence="2">
    <location>
        <begin position="64"/>
        <end position="86"/>
    </location>
</feature>
<evidence type="ECO:0000256" key="1">
    <source>
        <dbReference type="SAM" id="MobiDB-lite"/>
    </source>
</evidence>
<sequence length="227" mass="25563">MENQPLTPPRRDEDESPIFHKSKFVRALLGIGLIFQACIGVSCLTMIALQSNGYNSGSSFSIEVFHLLALVYAIGFLWNSTIWFFCIYYNKSLPRDNLFILLELARSIPCLLASVLFMIFATPDILREFRNALNGGYYGIYLFEFIVSCVICVVCFGPALWSLVWMFIYFIRERKEEIVKLLKIGGKKSEEGTEAGRDGGEGGETATIGNEQDAEETPLLIDHDQMA</sequence>
<evidence type="ECO:0000256" key="2">
    <source>
        <dbReference type="SAM" id="Phobius"/>
    </source>
</evidence>
<dbReference type="AlphaFoldDB" id="A0A437A0U8"/>
<accession>A0A437A0U8</accession>
<organism evidence="3 4">
    <name type="scientific">Arthrobotrys flagrans</name>
    <name type="common">Nematode-trapping fungus</name>
    <name type="synonym">Trichothecium flagrans</name>
    <dbReference type="NCBI Taxonomy" id="97331"/>
    <lineage>
        <taxon>Eukaryota</taxon>
        <taxon>Fungi</taxon>
        <taxon>Dikarya</taxon>
        <taxon>Ascomycota</taxon>
        <taxon>Pezizomycotina</taxon>
        <taxon>Orbiliomycetes</taxon>
        <taxon>Orbiliales</taxon>
        <taxon>Orbiliaceae</taxon>
        <taxon>Arthrobotrys</taxon>
    </lineage>
</organism>
<protein>
    <submittedName>
        <fullName evidence="3">Uncharacterized protein</fullName>
    </submittedName>
</protein>
<dbReference type="RefSeq" id="XP_067490431.1">
    <property type="nucleotide sequence ID" value="XM_067632132.1"/>
</dbReference>
<keyword evidence="2" id="KW-0472">Membrane</keyword>
<feature type="transmembrane region" description="Helical" evidence="2">
    <location>
        <begin position="140"/>
        <end position="171"/>
    </location>
</feature>
<reference evidence="3 4" key="1">
    <citation type="submission" date="2019-01" db="EMBL/GenBank/DDBJ databases">
        <title>Intercellular communication is required for trap formation in the nematode-trapping fungus Duddingtonia flagrans.</title>
        <authorList>
            <person name="Youssar L."/>
            <person name="Wernet V."/>
            <person name="Hensel N."/>
            <person name="Hildebrandt H.-G."/>
            <person name="Fischer R."/>
        </authorList>
    </citation>
    <scope>NUCLEOTIDE SEQUENCE [LARGE SCALE GENOMIC DNA]</scope>
    <source>
        <strain evidence="3 4">CBS H-5679</strain>
    </source>
</reference>
<evidence type="ECO:0000313" key="3">
    <source>
        <dbReference type="EMBL" id="RVD84887.1"/>
    </source>
</evidence>
<name>A0A437A0U8_ARTFL</name>
<keyword evidence="4" id="KW-1185">Reference proteome</keyword>
<keyword evidence="2" id="KW-0812">Transmembrane</keyword>
<evidence type="ECO:0000313" key="4">
    <source>
        <dbReference type="Proteomes" id="UP000283090"/>
    </source>
</evidence>
<dbReference type="VEuPathDB" id="FungiDB:DFL_003224"/>
<proteinExistence type="predicted"/>
<feature type="region of interest" description="Disordered" evidence="1">
    <location>
        <begin position="189"/>
        <end position="227"/>
    </location>
</feature>
<dbReference type="GeneID" id="93585535"/>
<keyword evidence="2" id="KW-1133">Transmembrane helix</keyword>
<comment type="caution">
    <text evidence="3">The sequence shown here is derived from an EMBL/GenBank/DDBJ whole genome shotgun (WGS) entry which is preliminary data.</text>
</comment>
<dbReference type="Proteomes" id="UP000283090">
    <property type="component" value="Unassembled WGS sequence"/>
</dbReference>
<feature type="transmembrane region" description="Helical" evidence="2">
    <location>
        <begin position="98"/>
        <end position="120"/>
    </location>
</feature>
<feature type="transmembrane region" description="Helical" evidence="2">
    <location>
        <begin position="27"/>
        <end position="49"/>
    </location>
</feature>
<gene>
    <name evidence="3" type="ORF">DFL_003224</name>
</gene>
<dbReference type="EMBL" id="SAEB01000006">
    <property type="protein sequence ID" value="RVD84887.1"/>
    <property type="molecule type" value="Genomic_DNA"/>
</dbReference>